<evidence type="ECO:0000256" key="4">
    <source>
        <dbReference type="ARBA" id="ARBA00022692"/>
    </source>
</evidence>
<protein>
    <submittedName>
        <fullName evidence="8">Cobalt transporter CbiM</fullName>
    </submittedName>
</protein>
<proteinExistence type="predicted"/>
<feature type="transmembrane region" description="Helical" evidence="7">
    <location>
        <begin position="130"/>
        <end position="155"/>
    </location>
</feature>
<keyword evidence="3" id="KW-1003">Cell membrane</keyword>
<evidence type="ECO:0000313" key="8">
    <source>
        <dbReference type="EMBL" id="QQG65042.1"/>
    </source>
</evidence>
<keyword evidence="9" id="KW-1185">Reference proteome</keyword>
<dbReference type="KEGG" id="dog:HP555_03765"/>
<keyword evidence="6 7" id="KW-0472">Membrane</keyword>
<comment type="subcellular location">
    <subcellularLocation>
        <location evidence="1">Cell membrane</location>
        <topology evidence="1">Multi-pass membrane protein</topology>
    </subcellularLocation>
</comment>
<evidence type="ECO:0000256" key="3">
    <source>
        <dbReference type="ARBA" id="ARBA00022475"/>
    </source>
</evidence>
<dbReference type="PANTHER" id="PTHR34229">
    <property type="entry name" value="METAL TRANSPORT PROTEIN HI_1621-RELATED"/>
    <property type="match status" value="1"/>
</dbReference>
<feature type="transmembrane region" description="Helical" evidence="7">
    <location>
        <begin position="7"/>
        <end position="27"/>
    </location>
</feature>
<organism evidence="8 9">
    <name type="scientific">Desulfobulbus oligotrophicus</name>
    <dbReference type="NCBI Taxonomy" id="1909699"/>
    <lineage>
        <taxon>Bacteria</taxon>
        <taxon>Pseudomonadati</taxon>
        <taxon>Thermodesulfobacteriota</taxon>
        <taxon>Desulfobulbia</taxon>
        <taxon>Desulfobulbales</taxon>
        <taxon>Desulfobulbaceae</taxon>
        <taxon>Desulfobulbus</taxon>
    </lineage>
</organism>
<feature type="transmembrane region" description="Helical" evidence="7">
    <location>
        <begin position="63"/>
        <end position="87"/>
    </location>
</feature>
<feature type="transmembrane region" description="Helical" evidence="7">
    <location>
        <begin position="39"/>
        <end position="56"/>
    </location>
</feature>
<name>A0A7T5VBY7_9BACT</name>
<evidence type="ECO:0000313" key="9">
    <source>
        <dbReference type="Proteomes" id="UP000596092"/>
    </source>
</evidence>
<feature type="transmembrane region" description="Helical" evidence="7">
    <location>
        <begin position="167"/>
        <end position="189"/>
    </location>
</feature>
<sequence length="203" mass="20800">MHIADGVLPFSIATAGYALTVGGVGISLRMLHNDDLPKIAVATASFFVASLVHLPLGPTSVHLLLPGIVGALLGSAAFLSITIGLFLQSLLFQFGGLTALGANALMMGTPALICGWLFRRIRGQTRTSNAIAGAMVSGLGTVLAACILAVLLMTAGEDFWGVAKVAVLAHIPVVAVETLVGGGIVSFLYQVKPELLISRTVPG</sequence>
<dbReference type="Pfam" id="PF01891">
    <property type="entry name" value="CbiM"/>
    <property type="match status" value="1"/>
</dbReference>
<dbReference type="Gene3D" id="1.10.1760.20">
    <property type="match status" value="1"/>
</dbReference>
<dbReference type="AlphaFoldDB" id="A0A7T5VBY7"/>
<keyword evidence="4 7" id="KW-0812">Transmembrane</keyword>
<evidence type="ECO:0000256" key="6">
    <source>
        <dbReference type="ARBA" id="ARBA00023136"/>
    </source>
</evidence>
<dbReference type="RefSeq" id="WP_199263858.1">
    <property type="nucleotide sequence ID" value="NZ_CP054140.1"/>
</dbReference>
<evidence type="ECO:0000256" key="7">
    <source>
        <dbReference type="SAM" id="Phobius"/>
    </source>
</evidence>
<dbReference type="NCBIfam" id="NF004905">
    <property type="entry name" value="PRK06265.1-5"/>
    <property type="match status" value="1"/>
</dbReference>
<dbReference type="EMBL" id="CP054140">
    <property type="protein sequence ID" value="QQG65042.1"/>
    <property type="molecule type" value="Genomic_DNA"/>
</dbReference>
<dbReference type="GO" id="GO:0000041">
    <property type="term" value="P:transition metal ion transport"/>
    <property type="evidence" value="ECO:0007669"/>
    <property type="project" value="InterPro"/>
</dbReference>
<dbReference type="Proteomes" id="UP000596092">
    <property type="component" value="Chromosome"/>
</dbReference>
<evidence type="ECO:0000256" key="1">
    <source>
        <dbReference type="ARBA" id="ARBA00004651"/>
    </source>
</evidence>
<reference evidence="8 9" key="1">
    <citation type="submission" date="2020-05" db="EMBL/GenBank/DDBJ databases">
        <title>Complete genome of Desulfobulbus oligotrophicus.</title>
        <authorList>
            <person name="Podar M."/>
        </authorList>
    </citation>
    <scope>NUCLEOTIDE SEQUENCE [LARGE SCALE GENOMIC DNA]</scope>
    <source>
        <strain evidence="8 9">Prop6</strain>
    </source>
</reference>
<dbReference type="PANTHER" id="PTHR34229:SF1">
    <property type="entry name" value="METAL TRANSPORT PROTEIN HI_1621-RELATED"/>
    <property type="match status" value="1"/>
</dbReference>
<accession>A0A7T5VBY7</accession>
<feature type="transmembrane region" description="Helical" evidence="7">
    <location>
        <begin position="99"/>
        <end position="118"/>
    </location>
</feature>
<dbReference type="GO" id="GO:0005886">
    <property type="term" value="C:plasma membrane"/>
    <property type="evidence" value="ECO:0007669"/>
    <property type="project" value="UniProtKB-SubCell"/>
</dbReference>
<keyword evidence="5 7" id="KW-1133">Transmembrane helix</keyword>
<keyword evidence="2" id="KW-0813">Transport</keyword>
<evidence type="ECO:0000256" key="5">
    <source>
        <dbReference type="ARBA" id="ARBA00022989"/>
    </source>
</evidence>
<gene>
    <name evidence="8" type="primary">cbiM</name>
    <name evidence="8" type="ORF">HP555_03765</name>
</gene>
<dbReference type="InterPro" id="IPR002751">
    <property type="entry name" value="CbiM/NikMN"/>
</dbReference>
<evidence type="ECO:0000256" key="2">
    <source>
        <dbReference type="ARBA" id="ARBA00022448"/>
    </source>
</evidence>